<evidence type="ECO:0000256" key="1">
    <source>
        <dbReference type="ARBA" id="ARBA00006190"/>
    </source>
</evidence>
<keyword evidence="2" id="KW-0175">Coiled coil</keyword>
<dbReference type="OrthoDB" id="10250120at2759"/>
<proteinExistence type="inferred from homology"/>
<dbReference type="GO" id="GO:0006900">
    <property type="term" value="P:vesicle budding from membrane"/>
    <property type="evidence" value="ECO:0007669"/>
    <property type="project" value="TreeGrafter"/>
</dbReference>
<dbReference type="PANTHER" id="PTHR22761">
    <property type="entry name" value="CHARGED MULTIVESICULAR BODY PROTEIN"/>
    <property type="match status" value="1"/>
</dbReference>
<feature type="coiled-coil region" evidence="2">
    <location>
        <begin position="244"/>
        <end position="278"/>
    </location>
</feature>
<dbReference type="PANTHER" id="PTHR22761:SF96">
    <property type="entry name" value="BCDNA.GH08385"/>
    <property type="match status" value="1"/>
</dbReference>
<evidence type="ECO:0000256" key="2">
    <source>
        <dbReference type="SAM" id="Coils"/>
    </source>
</evidence>
<evidence type="ECO:0000313" key="3">
    <source>
        <dbReference type="Proteomes" id="UP001652661"/>
    </source>
</evidence>
<evidence type="ECO:0000313" key="4">
    <source>
        <dbReference type="RefSeq" id="XP_017022749.1"/>
    </source>
</evidence>
<dbReference type="Pfam" id="PF03357">
    <property type="entry name" value="Snf7"/>
    <property type="match status" value="1"/>
</dbReference>
<reference evidence="4" key="1">
    <citation type="submission" date="2025-08" db="UniProtKB">
        <authorList>
            <consortium name="RefSeq"/>
        </authorList>
    </citation>
    <scope>IDENTIFICATION</scope>
    <source>
        <strain evidence="4">14028-0561.14</strain>
        <tissue evidence="4">Whole fly</tissue>
    </source>
</reference>
<dbReference type="Proteomes" id="UP001652661">
    <property type="component" value="Chromosome 3L"/>
</dbReference>
<accession>A0A6P4IGG3</accession>
<dbReference type="Gene3D" id="6.10.140.1230">
    <property type="match status" value="1"/>
</dbReference>
<comment type="similarity">
    <text evidence="1">Belongs to the SNF7 family.</text>
</comment>
<sequence>MSLANGVPGNGEFRLPPCWKDNAVMQVQFAMFRSRQLSTDDYDAKMKFWKELIADYLKFCGRPVFCLRDLQLQFMRGEQLPACLDTVILEMQQRKLIRSRAEFEHDPANSWSGWLVNSLVKRPLSWSWSKIKHSVVAEDLEAAATVEWIHLDVLKSTCDLITEKVLPENSGKLLHFDAFKSLCKSQQIRIQSDKDYCVCLISLNVRQIVGLEFKTEKGLRQIHLVKIPKKQGEDLNISQEDHAVHNLQNTQAQLLKQLESLEEDIKLNDDKARQYLKENKRQMAKTYLRKRHLLEKNHERRSLALHNIESLLSSVDEAQNSGVVLDAYKIGSNTLKKVLSDSGLKYDNVDEVLADVRESLDQHREVQDVMSNSSAVEGVSQDEDQLERELRELCGETAKPASPSPIAFINNNDRPEVVITDEEVIAMLQDLEVEDGTVSQSSVRTLRTAQEL</sequence>
<dbReference type="RefSeq" id="XP_017022749.1">
    <property type="nucleotide sequence ID" value="XM_017167260.3"/>
</dbReference>
<dbReference type="GO" id="GO:0000815">
    <property type="term" value="C:ESCRT III complex"/>
    <property type="evidence" value="ECO:0007669"/>
    <property type="project" value="TreeGrafter"/>
</dbReference>
<gene>
    <name evidence="4" type="primary">LOC108075013</name>
</gene>
<dbReference type="GeneID" id="108075013"/>
<dbReference type="Pfam" id="PF25880">
    <property type="entry name" value="WHD_CHMP7_1st"/>
    <property type="match status" value="1"/>
</dbReference>
<dbReference type="InterPro" id="IPR005024">
    <property type="entry name" value="Snf7_fam"/>
</dbReference>
<keyword evidence="3" id="KW-1185">Reference proteome</keyword>
<dbReference type="GO" id="GO:0009898">
    <property type="term" value="C:cytoplasmic side of plasma membrane"/>
    <property type="evidence" value="ECO:0007669"/>
    <property type="project" value="TreeGrafter"/>
</dbReference>
<dbReference type="GO" id="GO:0005771">
    <property type="term" value="C:multivesicular body"/>
    <property type="evidence" value="ECO:0007669"/>
    <property type="project" value="TreeGrafter"/>
</dbReference>
<dbReference type="AlphaFoldDB" id="A0A6P4IGG3"/>
<dbReference type="GO" id="GO:0032511">
    <property type="term" value="P:late endosome to vacuole transport via multivesicular body sorting pathway"/>
    <property type="evidence" value="ECO:0007669"/>
    <property type="project" value="TreeGrafter"/>
</dbReference>
<protein>
    <submittedName>
        <fullName evidence="4">Charged multivesicular body protein 7</fullName>
    </submittedName>
</protein>
<organism evidence="3 4">
    <name type="scientific">Drosophila kikkawai</name>
    <name type="common">Fruit fly</name>
    <dbReference type="NCBI Taxonomy" id="30033"/>
    <lineage>
        <taxon>Eukaryota</taxon>
        <taxon>Metazoa</taxon>
        <taxon>Ecdysozoa</taxon>
        <taxon>Arthropoda</taxon>
        <taxon>Hexapoda</taxon>
        <taxon>Insecta</taxon>
        <taxon>Pterygota</taxon>
        <taxon>Neoptera</taxon>
        <taxon>Endopterygota</taxon>
        <taxon>Diptera</taxon>
        <taxon>Brachycera</taxon>
        <taxon>Muscomorpha</taxon>
        <taxon>Ephydroidea</taxon>
        <taxon>Drosophilidae</taxon>
        <taxon>Drosophila</taxon>
        <taxon>Sophophora</taxon>
    </lineage>
</organism>
<name>A0A6P4IGG3_DROKI</name>